<evidence type="ECO:0000256" key="5">
    <source>
        <dbReference type="ARBA" id="ARBA00022801"/>
    </source>
</evidence>
<dbReference type="AlphaFoldDB" id="A0A0B2VUM1"/>
<dbReference type="InterPro" id="IPR020422">
    <property type="entry name" value="TYR_PHOSPHATASE_DUAL_dom"/>
</dbReference>
<feature type="domain" description="Tyrosine specific protein phosphatases" evidence="9">
    <location>
        <begin position="270"/>
        <end position="314"/>
    </location>
</feature>
<dbReference type="EC" id="3.2.1.28" evidence="3"/>
<dbReference type="PANTHER" id="PTHR45961:SF9">
    <property type="entry name" value="DUAL SPECIFICITY PROTEIN PHOSPHATASE 14"/>
    <property type="match status" value="1"/>
</dbReference>
<dbReference type="InterPro" id="IPR001661">
    <property type="entry name" value="Glyco_hydro_37"/>
</dbReference>
<comment type="similarity">
    <text evidence="2">Belongs to the protein-tyrosine phosphatase family. Non-receptor class dual specificity subfamily.</text>
</comment>
<dbReference type="STRING" id="6265.A0A0B2VUM1"/>
<keyword evidence="5" id="KW-0378">Hydrolase</keyword>
<dbReference type="GO" id="GO:0004721">
    <property type="term" value="F:phosphoprotein phosphatase activity"/>
    <property type="evidence" value="ECO:0007669"/>
    <property type="project" value="UniProtKB-KW"/>
</dbReference>
<dbReference type="InterPro" id="IPR016130">
    <property type="entry name" value="Tyr_Pase_AS"/>
</dbReference>
<keyword evidence="11" id="KW-1185">Reference proteome</keyword>
<proteinExistence type="inferred from homology"/>
<dbReference type="GO" id="GO:0005991">
    <property type="term" value="P:trehalose metabolic process"/>
    <property type="evidence" value="ECO:0007669"/>
    <property type="project" value="InterPro"/>
</dbReference>
<dbReference type="InterPro" id="IPR052103">
    <property type="entry name" value="Dual_spec_Phospatases"/>
</dbReference>
<gene>
    <name evidence="10" type="primary">DUSP14</name>
    <name evidence="10" type="ORF">Tcan_11385</name>
</gene>
<dbReference type="PROSITE" id="PS00383">
    <property type="entry name" value="TYR_PHOSPHATASE_1"/>
    <property type="match status" value="1"/>
</dbReference>
<feature type="domain" description="Tyrosine-protein phosphatase" evidence="8">
    <location>
        <begin position="194"/>
        <end position="335"/>
    </location>
</feature>
<evidence type="ECO:0000256" key="4">
    <source>
        <dbReference type="ARBA" id="ARBA00019905"/>
    </source>
</evidence>
<evidence type="ECO:0000259" key="9">
    <source>
        <dbReference type="PROSITE" id="PS50056"/>
    </source>
</evidence>
<name>A0A0B2VUM1_TOXCA</name>
<sequence length="406" mass="45967">MMIEVLETLHRKGLLQFPGGVPMSLIRGTHQQWDYPNGFAPINHMVIEGLRKSNHPIMQQKAFEIASRWINRNYRVYMNEHKLWQKYDVAKDYLRVAKGGEYDNQPGFGWTNGALLDLLVTYSKRIRVVNTDTAAAYQSVPGSADVETTPITRSPLSSITLSKIIVKSFKRFLAAILKCNMSGVSFRVDAEYAKITEIVPGLFICGVIELNAENMAKHQITHIINATDEVPNLRSLGNIQRCKLWLEDTPQTYIYPHLELQSDQIEALLSDGGKVLVHCVAGVSRSASICLAYLTKYRCRSLRDAYDLMAEKRPLVRPNIGFWRQLIAFEQEIKKCHGSVRLVQDEAQEDKLVPDVYLRTTIAQPKKSVGERKKRALNGKRVSSSISKLRFQPILETLPELVEAAA</sequence>
<dbReference type="GO" id="GO:0004555">
    <property type="term" value="F:alpha,alpha-trehalase activity"/>
    <property type="evidence" value="ECO:0007669"/>
    <property type="project" value="UniProtKB-EC"/>
</dbReference>
<dbReference type="Gene3D" id="1.50.10.10">
    <property type="match status" value="1"/>
</dbReference>
<dbReference type="InterPro" id="IPR000340">
    <property type="entry name" value="Dual-sp_phosphatase_cat-dom"/>
</dbReference>
<evidence type="ECO:0000313" key="10">
    <source>
        <dbReference type="EMBL" id="KHN84655.1"/>
    </source>
</evidence>
<evidence type="ECO:0000313" key="11">
    <source>
        <dbReference type="Proteomes" id="UP000031036"/>
    </source>
</evidence>
<evidence type="ECO:0000256" key="3">
    <source>
        <dbReference type="ARBA" id="ARBA00012757"/>
    </source>
</evidence>
<dbReference type="SMART" id="SM00195">
    <property type="entry name" value="DSPc"/>
    <property type="match status" value="1"/>
</dbReference>
<accession>A0A0B2VUM1</accession>
<dbReference type="SUPFAM" id="SSF52799">
    <property type="entry name" value="(Phosphotyrosine protein) phosphatases II"/>
    <property type="match status" value="1"/>
</dbReference>
<organism evidence="10 11">
    <name type="scientific">Toxocara canis</name>
    <name type="common">Canine roundworm</name>
    <dbReference type="NCBI Taxonomy" id="6265"/>
    <lineage>
        <taxon>Eukaryota</taxon>
        <taxon>Metazoa</taxon>
        <taxon>Ecdysozoa</taxon>
        <taxon>Nematoda</taxon>
        <taxon>Chromadorea</taxon>
        <taxon>Rhabditida</taxon>
        <taxon>Spirurina</taxon>
        <taxon>Ascaridomorpha</taxon>
        <taxon>Ascaridoidea</taxon>
        <taxon>Toxocaridae</taxon>
        <taxon>Toxocara</taxon>
    </lineage>
</organism>
<dbReference type="Pfam" id="PF01204">
    <property type="entry name" value="Trehalase"/>
    <property type="match status" value="1"/>
</dbReference>
<comment type="caution">
    <text evidence="10">The sequence shown here is derived from an EMBL/GenBank/DDBJ whole genome shotgun (WGS) entry which is preliminary data.</text>
</comment>
<dbReference type="InterPro" id="IPR029021">
    <property type="entry name" value="Prot-tyrosine_phosphatase-like"/>
</dbReference>
<dbReference type="CDD" id="cd14514">
    <property type="entry name" value="DUSP14-like"/>
    <property type="match status" value="1"/>
</dbReference>
<keyword evidence="6" id="KW-0904">Protein phosphatase</keyword>
<dbReference type="Pfam" id="PF00782">
    <property type="entry name" value="DSPc"/>
    <property type="match status" value="1"/>
</dbReference>
<evidence type="ECO:0000256" key="1">
    <source>
        <dbReference type="ARBA" id="ARBA00005615"/>
    </source>
</evidence>
<dbReference type="InterPro" id="IPR000387">
    <property type="entry name" value="Tyr_Pase_dom"/>
</dbReference>
<dbReference type="PANTHER" id="PTHR45961">
    <property type="entry name" value="IP21249P"/>
    <property type="match status" value="1"/>
</dbReference>
<dbReference type="InterPro" id="IPR012341">
    <property type="entry name" value="6hp_glycosidase-like_sf"/>
</dbReference>
<comment type="similarity">
    <text evidence="1">Belongs to the glycosyl hydrolase 37 family.</text>
</comment>
<evidence type="ECO:0000256" key="6">
    <source>
        <dbReference type="ARBA" id="ARBA00022912"/>
    </source>
</evidence>
<dbReference type="PROSITE" id="PS50056">
    <property type="entry name" value="TYR_PHOSPHATASE_2"/>
    <property type="match status" value="1"/>
</dbReference>
<dbReference type="Gene3D" id="3.90.190.10">
    <property type="entry name" value="Protein tyrosine phosphatase superfamily"/>
    <property type="match status" value="1"/>
</dbReference>
<dbReference type="SUPFAM" id="SSF48208">
    <property type="entry name" value="Six-hairpin glycosidases"/>
    <property type="match status" value="1"/>
</dbReference>
<reference evidence="10 11" key="1">
    <citation type="submission" date="2014-11" db="EMBL/GenBank/DDBJ databases">
        <title>Genetic blueprint of the zoonotic pathogen Toxocara canis.</title>
        <authorList>
            <person name="Zhu X.-Q."/>
            <person name="Korhonen P.K."/>
            <person name="Cai H."/>
            <person name="Young N.D."/>
            <person name="Nejsum P."/>
            <person name="von Samson-Himmelstjerna G."/>
            <person name="Boag P.R."/>
            <person name="Tan P."/>
            <person name="Li Q."/>
            <person name="Min J."/>
            <person name="Yang Y."/>
            <person name="Wang X."/>
            <person name="Fang X."/>
            <person name="Hall R.S."/>
            <person name="Hofmann A."/>
            <person name="Sternberg P.W."/>
            <person name="Jex A.R."/>
            <person name="Gasser R.B."/>
        </authorList>
    </citation>
    <scope>NUCLEOTIDE SEQUENCE [LARGE SCALE GENOMIC DNA]</scope>
    <source>
        <strain evidence="10">PN_DK_2014</strain>
    </source>
</reference>
<dbReference type="InterPro" id="IPR008928">
    <property type="entry name" value="6-hairpin_glycosidase_sf"/>
</dbReference>
<dbReference type="PROSITE" id="PS50054">
    <property type="entry name" value="TYR_PHOSPHATASE_DUAL"/>
    <property type="match status" value="1"/>
</dbReference>
<dbReference type="GO" id="GO:0005737">
    <property type="term" value="C:cytoplasm"/>
    <property type="evidence" value="ECO:0007669"/>
    <property type="project" value="TreeGrafter"/>
</dbReference>
<dbReference type="OrthoDB" id="285418at2759"/>
<evidence type="ECO:0000256" key="7">
    <source>
        <dbReference type="ARBA" id="ARBA00030473"/>
    </source>
</evidence>
<evidence type="ECO:0000259" key="8">
    <source>
        <dbReference type="PROSITE" id="PS50054"/>
    </source>
</evidence>
<protein>
    <recommendedName>
        <fullName evidence="4">Trehalase</fullName>
        <ecNumber evidence="3">3.2.1.28</ecNumber>
    </recommendedName>
    <alternativeName>
        <fullName evidence="7">Alpha,alpha-trehalase</fullName>
    </alternativeName>
</protein>
<dbReference type="Proteomes" id="UP000031036">
    <property type="component" value="Unassembled WGS sequence"/>
</dbReference>
<dbReference type="EMBL" id="JPKZ01000906">
    <property type="protein sequence ID" value="KHN84655.1"/>
    <property type="molecule type" value="Genomic_DNA"/>
</dbReference>
<evidence type="ECO:0000256" key="2">
    <source>
        <dbReference type="ARBA" id="ARBA00008601"/>
    </source>
</evidence>